<evidence type="ECO:0008006" key="4">
    <source>
        <dbReference type="Google" id="ProtNLM"/>
    </source>
</evidence>
<evidence type="ECO:0000313" key="3">
    <source>
        <dbReference type="Proteomes" id="UP001161064"/>
    </source>
</evidence>
<organism evidence="2 3">
    <name type="scientific">Candidatus Phycosocius spiralis</name>
    <dbReference type="NCBI Taxonomy" id="2815099"/>
    <lineage>
        <taxon>Bacteria</taxon>
        <taxon>Pseudomonadati</taxon>
        <taxon>Pseudomonadota</taxon>
        <taxon>Alphaproteobacteria</taxon>
        <taxon>Caulobacterales</taxon>
        <taxon>Caulobacterales incertae sedis</taxon>
        <taxon>Candidatus Phycosocius</taxon>
    </lineage>
</organism>
<keyword evidence="1" id="KW-0812">Transmembrane</keyword>
<gene>
    <name evidence="2" type="ORF">PsB1_2083</name>
</gene>
<accession>A0ABQ4PZ28</accession>
<sequence length="226" mass="24733">MKPIYRYTTILLAAGLLGLVIFLIGQQKPKEQALFLGVDGDPRMRLCDGPKDGEWADPAILKIMALDAPLKRRNNDNAAYRIAVLRPANQDNLAITFTSPKDISGRYEIVRWDGTTMNRVTGTLNQADSASLIFAIEDARIWGKLKPTIETLARAGQATAVIEVRTPIQDRCITTRYDDERVAPLLEVFAEKLSLEPASLPLTGLVAPKASFIPVKPAAPATKPAL</sequence>
<dbReference type="RefSeq" id="WP_284361277.1">
    <property type="nucleotide sequence ID" value="NZ_BPFZ01000016.1"/>
</dbReference>
<keyword evidence="1" id="KW-1133">Transmembrane helix</keyword>
<dbReference type="Proteomes" id="UP001161064">
    <property type="component" value="Unassembled WGS sequence"/>
</dbReference>
<comment type="caution">
    <text evidence="2">The sequence shown here is derived from an EMBL/GenBank/DDBJ whole genome shotgun (WGS) entry which is preliminary data.</text>
</comment>
<reference evidence="2" key="2">
    <citation type="journal article" date="2023" name="ISME Commun">
        <title>Characterization of a bloom-associated alphaproteobacterial lineage, 'Candidatus Phycosocius': insights into freshwater algal-bacterial interactions.</title>
        <authorList>
            <person name="Tanabe Y."/>
            <person name="Yamaguchi H."/>
            <person name="Yoshida M."/>
            <person name="Kai A."/>
            <person name="Okazaki Y."/>
        </authorList>
    </citation>
    <scope>NUCLEOTIDE SEQUENCE</scope>
    <source>
        <strain evidence="2">BOTRYCO-1</strain>
    </source>
</reference>
<dbReference type="EMBL" id="BPFZ01000016">
    <property type="protein sequence ID" value="GIU67929.1"/>
    <property type="molecule type" value="Genomic_DNA"/>
</dbReference>
<proteinExistence type="predicted"/>
<evidence type="ECO:0000313" key="2">
    <source>
        <dbReference type="EMBL" id="GIU67929.1"/>
    </source>
</evidence>
<evidence type="ECO:0000256" key="1">
    <source>
        <dbReference type="SAM" id="Phobius"/>
    </source>
</evidence>
<keyword evidence="1" id="KW-0472">Membrane</keyword>
<feature type="transmembrane region" description="Helical" evidence="1">
    <location>
        <begin position="7"/>
        <end position="25"/>
    </location>
</feature>
<keyword evidence="3" id="KW-1185">Reference proteome</keyword>
<protein>
    <recommendedName>
        <fullName evidence="4">Methanolan biosynthesis EpsI domain-containing protein</fullName>
    </recommendedName>
</protein>
<name>A0ABQ4PZ28_9PROT</name>
<reference evidence="2" key="1">
    <citation type="submission" date="2021-05" db="EMBL/GenBank/DDBJ databases">
        <authorList>
            <person name="Tanabe Y."/>
        </authorList>
    </citation>
    <scope>NUCLEOTIDE SEQUENCE</scope>
    <source>
        <strain evidence="2">BOTRYCO-1</strain>
    </source>
</reference>